<evidence type="ECO:0000256" key="2">
    <source>
        <dbReference type="ARBA" id="ARBA00022692"/>
    </source>
</evidence>
<keyword evidence="4 5" id="KW-0472">Membrane</keyword>
<dbReference type="Pfam" id="PF01699">
    <property type="entry name" value="Na_Ca_ex"/>
    <property type="match status" value="2"/>
</dbReference>
<dbReference type="GO" id="GO:0005886">
    <property type="term" value="C:plasma membrane"/>
    <property type="evidence" value="ECO:0007669"/>
    <property type="project" value="TreeGrafter"/>
</dbReference>
<accession>A0A8J8MHS4</accession>
<feature type="transmembrane region" description="Helical" evidence="5">
    <location>
        <begin position="239"/>
        <end position="261"/>
    </location>
</feature>
<gene>
    <name evidence="7" type="ORF">HZI73_07030</name>
</gene>
<organism evidence="7 8">
    <name type="scientific">Vallitalea pronyensis</name>
    <dbReference type="NCBI Taxonomy" id="1348613"/>
    <lineage>
        <taxon>Bacteria</taxon>
        <taxon>Bacillati</taxon>
        <taxon>Bacillota</taxon>
        <taxon>Clostridia</taxon>
        <taxon>Lachnospirales</taxon>
        <taxon>Vallitaleaceae</taxon>
        <taxon>Vallitalea</taxon>
    </lineage>
</organism>
<feature type="domain" description="Sodium/calcium exchanger membrane region" evidence="6">
    <location>
        <begin position="5"/>
        <end position="142"/>
    </location>
</feature>
<evidence type="ECO:0000259" key="6">
    <source>
        <dbReference type="Pfam" id="PF01699"/>
    </source>
</evidence>
<feature type="transmembrane region" description="Helical" evidence="5">
    <location>
        <begin position="205"/>
        <end position="227"/>
    </location>
</feature>
<dbReference type="RefSeq" id="WP_212697544.1">
    <property type="nucleotide sequence ID" value="NZ_CP058649.1"/>
</dbReference>
<dbReference type="GO" id="GO:0005262">
    <property type="term" value="F:calcium channel activity"/>
    <property type="evidence" value="ECO:0007669"/>
    <property type="project" value="TreeGrafter"/>
</dbReference>
<keyword evidence="3 5" id="KW-1133">Transmembrane helix</keyword>
<keyword evidence="8" id="KW-1185">Reference proteome</keyword>
<sequence length="315" mass="34403">MIIPILLFLIGLILIVKGGDLFIDSSINIARAYHLPEIFIGATIVSIATTAPEVIVSVTAAANGHTTMSIGNAIGSTICNTGLILGITNIIMPSTIKGKFFKIKSIVLLLFFIVISFFAYDGLITKDDSLMLIMLLLGYMMLDTFILKYKRKQTSQHNREIFCFSRKIKILLFFVIGIFSIIGGSNLLINNGVQIAEFIGVPESVISLSLIAFGTSLPELTTALTAMKKGHTSLSAGNIIGANILNITFVIGSSGLVSPLTIEKQNIFLDFPVSFLLILVLTLPCLFKSKISRIQAIILLIIYVTYITILYRLYI</sequence>
<dbReference type="KEGG" id="vpy:HZI73_07030"/>
<dbReference type="GO" id="GO:0008273">
    <property type="term" value="F:calcium, potassium:sodium antiporter activity"/>
    <property type="evidence" value="ECO:0007669"/>
    <property type="project" value="TreeGrafter"/>
</dbReference>
<evidence type="ECO:0000313" key="8">
    <source>
        <dbReference type="Proteomes" id="UP000683246"/>
    </source>
</evidence>
<evidence type="ECO:0000256" key="5">
    <source>
        <dbReference type="SAM" id="Phobius"/>
    </source>
</evidence>
<feature type="transmembrane region" description="Helical" evidence="5">
    <location>
        <begin position="267"/>
        <end position="287"/>
    </location>
</feature>
<dbReference type="Gene3D" id="1.20.1420.30">
    <property type="entry name" value="NCX, central ion-binding region"/>
    <property type="match status" value="1"/>
</dbReference>
<feature type="transmembrane region" description="Helical" evidence="5">
    <location>
        <begin position="130"/>
        <end position="149"/>
    </location>
</feature>
<reference evidence="7" key="1">
    <citation type="submission" date="2020-07" db="EMBL/GenBank/DDBJ databases">
        <title>Vallitalea pronyensis genome.</title>
        <authorList>
            <person name="Postec A."/>
        </authorList>
    </citation>
    <scope>NUCLEOTIDE SEQUENCE</scope>
    <source>
        <strain evidence="7">FatNI3</strain>
    </source>
</reference>
<feature type="transmembrane region" description="Helical" evidence="5">
    <location>
        <begin position="294"/>
        <end position="314"/>
    </location>
</feature>
<proteinExistence type="predicted"/>
<keyword evidence="2 5" id="KW-0812">Transmembrane</keyword>
<dbReference type="Gene3D" id="6.10.280.80">
    <property type="entry name" value="NCX, peripheral helical region"/>
    <property type="match status" value="1"/>
</dbReference>
<evidence type="ECO:0000256" key="1">
    <source>
        <dbReference type="ARBA" id="ARBA00004141"/>
    </source>
</evidence>
<feature type="transmembrane region" description="Helical" evidence="5">
    <location>
        <begin position="170"/>
        <end position="189"/>
    </location>
</feature>
<dbReference type="InterPro" id="IPR004837">
    <property type="entry name" value="NaCa_Exmemb"/>
</dbReference>
<dbReference type="PANTHER" id="PTHR10846:SF8">
    <property type="entry name" value="INNER MEMBRANE PROTEIN YRBG"/>
    <property type="match status" value="1"/>
</dbReference>
<evidence type="ECO:0000256" key="4">
    <source>
        <dbReference type="ARBA" id="ARBA00023136"/>
    </source>
</evidence>
<evidence type="ECO:0000256" key="3">
    <source>
        <dbReference type="ARBA" id="ARBA00022989"/>
    </source>
</evidence>
<feature type="transmembrane region" description="Helical" evidence="5">
    <location>
        <begin position="103"/>
        <end position="124"/>
    </location>
</feature>
<dbReference type="PANTHER" id="PTHR10846">
    <property type="entry name" value="SODIUM/POTASSIUM/CALCIUM EXCHANGER"/>
    <property type="match status" value="1"/>
</dbReference>
<dbReference type="EMBL" id="CP058649">
    <property type="protein sequence ID" value="QUI22067.1"/>
    <property type="molecule type" value="Genomic_DNA"/>
</dbReference>
<dbReference type="InterPro" id="IPR004481">
    <property type="entry name" value="K/Na/Ca-exchanger"/>
</dbReference>
<dbReference type="GO" id="GO:0006874">
    <property type="term" value="P:intracellular calcium ion homeostasis"/>
    <property type="evidence" value="ECO:0007669"/>
    <property type="project" value="TreeGrafter"/>
</dbReference>
<dbReference type="NCBIfam" id="TIGR00367">
    <property type="entry name" value="calcium/sodium antiporter"/>
    <property type="match status" value="1"/>
</dbReference>
<evidence type="ECO:0000313" key="7">
    <source>
        <dbReference type="EMBL" id="QUI22067.1"/>
    </source>
</evidence>
<feature type="domain" description="Sodium/calcium exchanger membrane region" evidence="6">
    <location>
        <begin position="170"/>
        <end position="311"/>
    </location>
</feature>
<dbReference type="AlphaFoldDB" id="A0A8J8MHS4"/>
<dbReference type="Proteomes" id="UP000683246">
    <property type="component" value="Chromosome"/>
</dbReference>
<dbReference type="InterPro" id="IPR044880">
    <property type="entry name" value="NCX_ion-bd_dom_sf"/>
</dbReference>
<comment type="subcellular location">
    <subcellularLocation>
        <location evidence="1">Membrane</location>
        <topology evidence="1">Multi-pass membrane protein</topology>
    </subcellularLocation>
</comment>
<protein>
    <submittedName>
        <fullName evidence="7">Calcium/sodium antiporter</fullName>
    </submittedName>
</protein>
<name>A0A8J8MHS4_9FIRM</name>